<feature type="transmembrane region" description="Helical" evidence="1">
    <location>
        <begin position="987"/>
        <end position="1004"/>
    </location>
</feature>
<feature type="transmembrane region" description="Helical" evidence="1">
    <location>
        <begin position="937"/>
        <end position="958"/>
    </location>
</feature>
<dbReference type="Pfam" id="PF00873">
    <property type="entry name" value="ACR_tran"/>
    <property type="match status" value="1"/>
</dbReference>
<reference evidence="2" key="1">
    <citation type="submission" date="2019-09" db="EMBL/GenBank/DDBJ databases">
        <title>Characterisation of the sponge microbiome using genome-centric metagenomics.</title>
        <authorList>
            <person name="Engelberts J.P."/>
            <person name="Robbins S.J."/>
            <person name="De Goeij J.M."/>
            <person name="Aranda M."/>
            <person name="Bell S.C."/>
            <person name="Webster N.S."/>
        </authorList>
    </citation>
    <scope>NUCLEOTIDE SEQUENCE</scope>
    <source>
        <strain evidence="2">SB0662_bin_9</strain>
    </source>
</reference>
<dbReference type="SUPFAM" id="SSF82693">
    <property type="entry name" value="Multidrug efflux transporter AcrB pore domain, PN1, PN2, PC1 and PC2 subdomains"/>
    <property type="match status" value="2"/>
</dbReference>
<dbReference type="GO" id="GO:0042910">
    <property type="term" value="F:xenobiotic transmembrane transporter activity"/>
    <property type="evidence" value="ECO:0007669"/>
    <property type="project" value="TreeGrafter"/>
</dbReference>
<gene>
    <name evidence="2" type="ORF">F4Y08_09935</name>
</gene>
<evidence type="ECO:0000256" key="1">
    <source>
        <dbReference type="SAM" id="Phobius"/>
    </source>
</evidence>
<dbReference type="Gene3D" id="3.30.70.1320">
    <property type="entry name" value="Multidrug efflux transporter AcrB pore domain like"/>
    <property type="match status" value="1"/>
</dbReference>
<name>A0A6B1DUA0_9CHLR</name>
<evidence type="ECO:0000313" key="2">
    <source>
        <dbReference type="EMBL" id="MYD90637.1"/>
    </source>
</evidence>
<dbReference type="InterPro" id="IPR027463">
    <property type="entry name" value="AcrB_DN_DC_subdom"/>
</dbReference>
<feature type="transmembrane region" description="Helical" evidence="1">
    <location>
        <begin position="1010"/>
        <end position="1042"/>
    </location>
</feature>
<feature type="transmembrane region" description="Helical" evidence="1">
    <location>
        <begin position="911"/>
        <end position="931"/>
    </location>
</feature>
<dbReference type="EMBL" id="VXPY01000071">
    <property type="protein sequence ID" value="MYD90637.1"/>
    <property type="molecule type" value="Genomic_DNA"/>
</dbReference>
<dbReference type="SUPFAM" id="SSF82866">
    <property type="entry name" value="Multidrug efflux transporter AcrB transmembrane domain"/>
    <property type="match status" value="2"/>
</dbReference>
<keyword evidence="1" id="KW-1133">Transmembrane helix</keyword>
<dbReference type="PANTHER" id="PTHR32063">
    <property type="match status" value="1"/>
</dbReference>
<sequence length="1047" mass="113486">MNAVEHNAMEHMDGEPASNPRPGLIAYFAGNPIAANLLMVLILVSGVVAGLRIAVEDYPEFDWRTVLVTVIAPGSSPREVEEDIVRRVEESVIGLEGIREVRSTSAEHLGTISVELTTFANADRVRDDIQQAVDNIANFPPPNAERPEVKLLELNREVITLAVSSDVLDEDALRGVAEEVRSELLQLPSTARVDLHGTRDREISIELSAEALRRHGLSLSQVANTVRRNSVNLTSGELRTESGGVVLHTVAKRARGEDFAGIPVVTRLDGTIVTLGDVATIRDAFVDGGVIARVDGVPAVFVRVGLTEGRSIVAIAEEVRAWLAGYQTPRDAEVRIWNNLAQPHLDRFGSLTRTMVAGVILVFLLLVLVFDLRAAVWIAVGIPLSFVGALVFFEPANLTVNTGTLLALFLMIGLVVDDALVVGESIAAERERGKAPLAAAIDGVRSVVAPITIAAVTTVLAFVPFHFMTAAGGQVVSVFPPVVLFVLAVSLLESVFILPAHLGHAGRWSLWPLTAVQARTSAWLQWLTDRTVGPAVSWAVRHVAATLAAGVGIVVVSLLLLRFDAVRLVLSTNPPTDFVQAALHMPVGTPLEATRAATEQVAAAVDAVNEELPGEPVKSVAVLAGQPVNYPVVRPLSTHSHIGGVRVHLNEPPLRRTTAREVIRAWRQALGPVPHMERLEFWTDQVRARLNVAYILLHTDETVLQQAAAEMQSFLQGIPGVVEIHDSLAPGKRHLRVELTPAGEAAGLSPRGVAAQLRARFHGVEVQRIQRGREELKVMVRYPPEDRTSLQALADERIRVPVGTEVPLFTVAHLDESREPAVRMRVNGEQAAEVNARADVAVVTASDAREAIERDLVPELLERYPGLRIESGRGVRDNEDSVRTLTLLLPVVLIAMYVLMAGFLRSYWKPLVAAAGFPLSLAGAVLLHWILGWDFDWMSIFGVIAVCGVAVNDSLVLLDRYNTIRRENEMVPAIAAASAATRHRFRAVFLTSLTTILGLSPLLYERGEDLIFIVPFVVSMVGGLVLTGMFTLFILPALVMVIDGARE</sequence>
<feature type="transmembrane region" description="Helical" evidence="1">
    <location>
        <begin position="539"/>
        <end position="561"/>
    </location>
</feature>
<feature type="transmembrane region" description="Helical" evidence="1">
    <location>
        <begin position="479"/>
        <end position="502"/>
    </location>
</feature>
<comment type="caution">
    <text evidence="2">The sequence shown here is derived from an EMBL/GenBank/DDBJ whole genome shotgun (WGS) entry which is preliminary data.</text>
</comment>
<dbReference type="Gene3D" id="1.20.1640.10">
    <property type="entry name" value="Multidrug efflux transporter AcrB transmembrane domain"/>
    <property type="match status" value="2"/>
</dbReference>
<dbReference type="Gene3D" id="3.30.70.1440">
    <property type="entry name" value="Multidrug efflux transporter AcrB pore domain"/>
    <property type="match status" value="1"/>
</dbReference>
<feature type="transmembrane region" description="Helical" evidence="1">
    <location>
        <begin position="447"/>
        <end position="467"/>
    </location>
</feature>
<feature type="transmembrane region" description="Helical" evidence="1">
    <location>
        <begin position="33"/>
        <end position="55"/>
    </location>
</feature>
<protein>
    <submittedName>
        <fullName evidence="2">Efflux RND transporter permease subunit</fullName>
    </submittedName>
</protein>
<feature type="transmembrane region" description="Helical" evidence="1">
    <location>
        <begin position="508"/>
        <end position="527"/>
    </location>
</feature>
<dbReference type="InterPro" id="IPR001036">
    <property type="entry name" value="Acrflvin-R"/>
</dbReference>
<dbReference type="AlphaFoldDB" id="A0A6B1DUA0"/>
<keyword evidence="1" id="KW-0472">Membrane</keyword>
<feature type="transmembrane region" description="Helical" evidence="1">
    <location>
        <begin position="376"/>
        <end position="393"/>
    </location>
</feature>
<dbReference type="Gene3D" id="3.30.2090.10">
    <property type="entry name" value="Multidrug efflux transporter AcrB TolC docking domain, DN and DC subdomains"/>
    <property type="match status" value="2"/>
</dbReference>
<dbReference type="PRINTS" id="PR00702">
    <property type="entry name" value="ACRIFLAVINRP"/>
</dbReference>
<dbReference type="PANTHER" id="PTHR32063:SF33">
    <property type="entry name" value="RND SUPERFAMILY EFFLUX PUMP PERMEASE COMPONENT"/>
    <property type="match status" value="1"/>
</dbReference>
<dbReference type="Gene3D" id="3.30.70.1430">
    <property type="entry name" value="Multidrug efflux transporter AcrB pore domain"/>
    <property type="match status" value="2"/>
</dbReference>
<organism evidence="2">
    <name type="scientific">Caldilineaceae bacterium SB0662_bin_9</name>
    <dbReference type="NCBI Taxonomy" id="2605258"/>
    <lineage>
        <taxon>Bacteria</taxon>
        <taxon>Bacillati</taxon>
        <taxon>Chloroflexota</taxon>
        <taxon>Caldilineae</taxon>
        <taxon>Caldilineales</taxon>
        <taxon>Caldilineaceae</taxon>
    </lineage>
</organism>
<feature type="transmembrane region" description="Helical" evidence="1">
    <location>
        <begin position="351"/>
        <end position="370"/>
    </location>
</feature>
<feature type="transmembrane region" description="Helical" evidence="1">
    <location>
        <begin position="885"/>
        <end position="904"/>
    </location>
</feature>
<accession>A0A6B1DUA0</accession>
<keyword evidence="1" id="KW-0812">Transmembrane</keyword>
<proteinExistence type="predicted"/>
<dbReference type="GO" id="GO:0005886">
    <property type="term" value="C:plasma membrane"/>
    <property type="evidence" value="ECO:0007669"/>
    <property type="project" value="TreeGrafter"/>
</dbReference>
<feature type="transmembrane region" description="Helical" evidence="1">
    <location>
        <begin position="405"/>
        <end position="427"/>
    </location>
</feature>
<dbReference type="SUPFAM" id="SSF82714">
    <property type="entry name" value="Multidrug efflux transporter AcrB TolC docking domain, DN and DC subdomains"/>
    <property type="match status" value="2"/>
</dbReference>